<evidence type="ECO:0000313" key="1">
    <source>
        <dbReference type="EMBL" id="CAG7815817.1"/>
    </source>
</evidence>
<dbReference type="EMBL" id="CAJVCH010353358">
    <property type="protein sequence ID" value="CAG7815817.1"/>
    <property type="molecule type" value="Genomic_DNA"/>
</dbReference>
<feature type="non-terminal residue" evidence="1">
    <location>
        <position position="67"/>
    </location>
</feature>
<feature type="non-terminal residue" evidence="1">
    <location>
        <position position="1"/>
    </location>
</feature>
<protein>
    <submittedName>
        <fullName evidence="1">Uncharacterized protein</fullName>
    </submittedName>
</protein>
<name>A0A8J2PAW7_9HEXA</name>
<gene>
    <name evidence="1" type="ORF">AFUS01_LOCUS26470</name>
</gene>
<dbReference type="Proteomes" id="UP000708208">
    <property type="component" value="Unassembled WGS sequence"/>
</dbReference>
<keyword evidence="2" id="KW-1185">Reference proteome</keyword>
<comment type="caution">
    <text evidence="1">The sequence shown here is derived from an EMBL/GenBank/DDBJ whole genome shotgun (WGS) entry which is preliminary data.</text>
</comment>
<evidence type="ECO:0000313" key="2">
    <source>
        <dbReference type="Proteomes" id="UP000708208"/>
    </source>
</evidence>
<reference evidence="1" key="1">
    <citation type="submission" date="2021-06" db="EMBL/GenBank/DDBJ databases">
        <authorList>
            <person name="Hodson N. C."/>
            <person name="Mongue J. A."/>
            <person name="Jaron S. K."/>
        </authorList>
    </citation>
    <scope>NUCLEOTIDE SEQUENCE</scope>
</reference>
<accession>A0A8J2PAW7</accession>
<sequence length="67" mass="7901">SQVHYHLNGLTVLIEFVIKDLGLALKRKEFLNIFNSTFQFDKQFEDLYGPSLKKLKTDGCDFVIWFM</sequence>
<organism evidence="1 2">
    <name type="scientific">Allacma fusca</name>
    <dbReference type="NCBI Taxonomy" id="39272"/>
    <lineage>
        <taxon>Eukaryota</taxon>
        <taxon>Metazoa</taxon>
        <taxon>Ecdysozoa</taxon>
        <taxon>Arthropoda</taxon>
        <taxon>Hexapoda</taxon>
        <taxon>Collembola</taxon>
        <taxon>Symphypleona</taxon>
        <taxon>Sminthuridae</taxon>
        <taxon>Allacma</taxon>
    </lineage>
</organism>
<proteinExistence type="predicted"/>
<dbReference type="AlphaFoldDB" id="A0A8J2PAW7"/>